<dbReference type="Proteomes" id="UP001500689">
    <property type="component" value="Unassembled WGS sequence"/>
</dbReference>
<evidence type="ECO:0000313" key="2">
    <source>
        <dbReference type="EMBL" id="GAA3551009.1"/>
    </source>
</evidence>
<reference evidence="3" key="1">
    <citation type="journal article" date="2019" name="Int. J. Syst. Evol. Microbiol.">
        <title>The Global Catalogue of Microorganisms (GCM) 10K type strain sequencing project: providing services to taxonomists for standard genome sequencing and annotation.</title>
        <authorList>
            <consortium name="The Broad Institute Genomics Platform"/>
            <consortium name="The Broad Institute Genome Sequencing Center for Infectious Disease"/>
            <person name="Wu L."/>
            <person name="Ma J."/>
        </authorList>
    </citation>
    <scope>NUCLEOTIDE SEQUENCE [LARGE SCALE GENOMIC DNA]</scope>
    <source>
        <strain evidence="3">JCM 16898</strain>
    </source>
</reference>
<evidence type="ECO:0000313" key="3">
    <source>
        <dbReference type="Proteomes" id="UP001500689"/>
    </source>
</evidence>
<dbReference type="EMBL" id="BAAAZN010000007">
    <property type="protein sequence ID" value="GAA3551009.1"/>
    <property type="molecule type" value="Genomic_DNA"/>
</dbReference>
<gene>
    <name evidence="2" type="ORF">GCM10022222_38200</name>
</gene>
<feature type="compositionally biased region" description="Basic and acidic residues" evidence="1">
    <location>
        <begin position="134"/>
        <end position="149"/>
    </location>
</feature>
<proteinExistence type="predicted"/>
<accession>A0ABP6WJG1</accession>
<evidence type="ECO:0000256" key="1">
    <source>
        <dbReference type="SAM" id="MobiDB-lite"/>
    </source>
</evidence>
<dbReference type="InterPro" id="IPR035923">
    <property type="entry name" value="TT1751-like_sf"/>
</dbReference>
<organism evidence="2 3">
    <name type="scientific">Amycolatopsis ultiminotia</name>
    <dbReference type="NCBI Taxonomy" id="543629"/>
    <lineage>
        <taxon>Bacteria</taxon>
        <taxon>Bacillati</taxon>
        <taxon>Actinomycetota</taxon>
        <taxon>Actinomycetes</taxon>
        <taxon>Pseudonocardiales</taxon>
        <taxon>Pseudonocardiaceae</taxon>
        <taxon>Amycolatopsis</taxon>
    </lineage>
</organism>
<protein>
    <submittedName>
        <fullName evidence="2">Uncharacterized protein</fullName>
    </submittedName>
</protein>
<keyword evidence="3" id="KW-1185">Reference proteome</keyword>
<feature type="compositionally biased region" description="Basic and acidic residues" evidence="1">
    <location>
        <begin position="15"/>
        <end position="28"/>
    </location>
</feature>
<sequence length="161" mass="16965">MPSCPPEADGQDNGDGGRSDPPGRDSRSIDSLGKGEIGTALLLPAGWLRRRTQVRQAPRGVAGRELFFDIEGGNALMEYTKSVTSGLSFEAVVTKVREPLTAEGFGVLTEIDVAAGEPDGYDDPGDDAQSVGADRNRSELPDALRRAGRDVVTIADGPPRS</sequence>
<comment type="caution">
    <text evidence="2">The sequence shown here is derived from an EMBL/GenBank/DDBJ whole genome shotgun (WGS) entry which is preliminary data.</text>
</comment>
<feature type="region of interest" description="Disordered" evidence="1">
    <location>
        <begin position="1"/>
        <end position="33"/>
    </location>
</feature>
<dbReference type="SUPFAM" id="SSF103247">
    <property type="entry name" value="TT1751-like"/>
    <property type="match status" value="1"/>
</dbReference>
<name>A0ABP6WJG1_9PSEU</name>
<feature type="region of interest" description="Disordered" evidence="1">
    <location>
        <begin position="115"/>
        <end position="161"/>
    </location>
</feature>